<dbReference type="Proteomes" id="UP000281553">
    <property type="component" value="Unassembled WGS sequence"/>
</dbReference>
<reference evidence="2 3" key="1">
    <citation type="submission" date="2018-11" db="EMBL/GenBank/DDBJ databases">
        <authorList>
            <consortium name="Pathogen Informatics"/>
        </authorList>
    </citation>
    <scope>NUCLEOTIDE SEQUENCE [LARGE SCALE GENOMIC DNA]</scope>
</reference>
<feature type="region of interest" description="Disordered" evidence="1">
    <location>
        <begin position="58"/>
        <end position="78"/>
    </location>
</feature>
<proteinExistence type="predicted"/>
<sequence length="78" mass="7674">MTGLCLLLCDRCRRLAGYPVAETFVEASATCITGGSPTGPPPVIVDVEMAAVVSTDTAASASATAPGDSPLGAMSDAS</sequence>
<evidence type="ECO:0000313" key="2">
    <source>
        <dbReference type="EMBL" id="VDN45013.1"/>
    </source>
</evidence>
<feature type="non-terminal residue" evidence="2">
    <location>
        <position position="78"/>
    </location>
</feature>
<accession>A0A3P7P412</accession>
<dbReference type="AlphaFoldDB" id="A0A3P7P412"/>
<organism evidence="2 3">
    <name type="scientific">Dibothriocephalus latus</name>
    <name type="common">Fish tapeworm</name>
    <name type="synonym">Diphyllobothrium latum</name>
    <dbReference type="NCBI Taxonomy" id="60516"/>
    <lineage>
        <taxon>Eukaryota</taxon>
        <taxon>Metazoa</taxon>
        <taxon>Spiralia</taxon>
        <taxon>Lophotrochozoa</taxon>
        <taxon>Platyhelminthes</taxon>
        <taxon>Cestoda</taxon>
        <taxon>Eucestoda</taxon>
        <taxon>Diphyllobothriidea</taxon>
        <taxon>Diphyllobothriidae</taxon>
        <taxon>Dibothriocephalus</taxon>
    </lineage>
</organism>
<evidence type="ECO:0000313" key="3">
    <source>
        <dbReference type="Proteomes" id="UP000281553"/>
    </source>
</evidence>
<protein>
    <submittedName>
        <fullName evidence="2">Uncharacterized protein</fullName>
    </submittedName>
</protein>
<evidence type="ECO:0000256" key="1">
    <source>
        <dbReference type="SAM" id="MobiDB-lite"/>
    </source>
</evidence>
<keyword evidence="3" id="KW-1185">Reference proteome</keyword>
<dbReference type="EMBL" id="UYRU01114132">
    <property type="protein sequence ID" value="VDN45013.1"/>
    <property type="molecule type" value="Genomic_DNA"/>
</dbReference>
<name>A0A3P7P412_DIBLA</name>
<gene>
    <name evidence="2" type="ORF">DILT_LOCUS19500</name>
</gene>